<feature type="domain" description="AAA+ ATPase" evidence="2">
    <location>
        <begin position="540"/>
        <end position="665"/>
    </location>
</feature>
<reference evidence="3 4" key="1">
    <citation type="journal article" date="2020" name="Phytopathology">
        <title>Genome Sequence Resources of Colletotrichum truncatum, C. plurivorum, C. musicola, and C. sojae: Four Species Pathogenic to Soybean (Glycine max).</title>
        <authorList>
            <person name="Rogerio F."/>
            <person name="Boufleur T.R."/>
            <person name="Ciampi-Guillardi M."/>
            <person name="Sukno S.A."/>
            <person name="Thon M.R."/>
            <person name="Massola Junior N.S."/>
            <person name="Baroncelli R."/>
        </authorList>
    </citation>
    <scope>NUCLEOTIDE SEQUENCE [LARGE SCALE GENOMIC DNA]</scope>
    <source>
        <strain evidence="3 4">LFN0009</strain>
    </source>
</reference>
<dbReference type="PANTHER" id="PTHR46411:SF4">
    <property type="entry name" value="AAA+ ATPASE DOMAIN-CONTAINING PROTEIN"/>
    <property type="match status" value="1"/>
</dbReference>
<feature type="region of interest" description="Disordered" evidence="1">
    <location>
        <begin position="168"/>
        <end position="190"/>
    </location>
</feature>
<dbReference type="Pfam" id="PF23232">
    <property type="entry name" value="AAA_lid_13"/>
    <property type="match status" value="1"/>
</dbReference>
<dbReference type="GO" id="GO:0016887">
    <property type="term" value="F:ATP hydrolysis activity"/>
    <property type="evidence" value="ECO:0007669"/>
    <property type="project" value="InterPro"/>
</dbReference>
<evidence type="ECO:0000313" key="3">
    <source>
        <dbReference type="EMBL" id="KAF6803776.1"/>
    </source>
</evidence>
<dbReference type="PANTHER" id="PTHR46411">
    <property type="entry name" value="FAMILY ATPASE, PUTATIVE-RELATED"/>
    <property type="match status" value="1"/>
</dbReference>
<dbReference type="SMART" id="SM00382">
    <property type="entry name" value="AAA"/>
    <property type="match status" value="1"/>
</dbReference>
<accession>A0A8H6MPV6</accession>
<sequence>MSLTEHVIPSTSVTTVHSQTSDHPEAAIVTQERPIEEGLTFWDTYNPDLVKFKIEYISDTTGKKKFFEGRASENQGEEPAVFEYVDVRLSDDFNDGEDAAKTANAEYHTKHKGNAYIRILSPAVCEALRCVVDYFPGINLAQHVINIPEPFTIFVFFEKQLTEYRERLGRRESPPLNEDDAKPDSSTSRCSNSFGYKHIGIVQDFVRSKGSAAVERERERHARGFATFDMLWLLYRPGSEVYLDARANGEYEPYVFEESEFSLTDGSMSNYMFSCWNLDASARYIGPSVSYQPVSRFAGEKEIVSLPLYPCEYLKFAEDVTEEDVGQIRDYFVERGKKWLQTRQNPQCYDFDGQTTTLPREQFNSLVWVDPEQFVTDSDEQRSRIIMSNFRGASGPLKLCSCTRCDEDVYQHATKARFTDFMNIKLRSDVKMTDAHYFVCSPEVETFLFKTRSWELLHIDGFHGATFERDLFDSLVLSSETKDLIRNLTTMYIKDGPKPHQPAEEKIAVNKITSVHNRTHKTMMRNEGAWSGDFIKGKGEGLTFLLHGKPGVGKTYTAECIANHTQRPLLSLTSSDIGVEPELVEGNLTRWFKLAERWGAIMLIDEADIYMERREVQDLTRNHLVAGFLRALEYYRGILFLTTNRIGTFDEAFISRIHLQIYYPPFSDDDREKVWDIFFQKLEEEREATIRIMQSTKDYIQSEELRSLKWNGREIRNAFQVAVALAEAKADKDPKGKIMIKPDHIKASVQMSREFKSYITKLHKQDPSKMAASLGNRDDSYGIEPQRATARGEKKY</sequence>
<dbReference type="Pfam" id="PF00004">
    <property type="entry name" value="AAA"/>
    <property type="match status" value="1"/>
</dbReference>
<dbReference type="CDD" id="cd19481">
    <property type="entry name" value="RecA-like_protease"/>
    <property type="match status" value="1"/>
</dbReference>
<dbReference type="InterPro" id="IPR056599">
    <property type="entry name" value="AAA_lid_fung"/>
</dbReference>
<evidence type="ECO:0000313" key="4">
    <source>
        <dbReference type="Proteomes" id="UP000652219"/>
    </source>
</evidence>
<dbReference type="InterPro" id="IPR054289">
    <property type="entry name" value="DUF7025"/>
</dbReference>
<organism evidence="3 4">
    <name type="scientific">Colletotrichum sojae</name>
    <dbReference type="NCBI Taxonomy" id="2175907"/>
    <lineage>
        <taxon>Eukaryota</taxon>
        <taxon>Fungi</taxon>
        <taxon>Dikarya</taxon>
        <taxon>Ascomycota</taxon>
        <taxon>Pezizomycotina</taxon>
        <taxon>Sordariomycetes</taxon>
        <taxon>Hypocreomycetidae</taxon>
        <taxon>Glomerellales</taxon>
        <taxon>Glomerellaceae</taxon>
        <taxon>Colletotrichum</taxon>
        <taxon>Colletotrichum orchidearum species complex</taxon>
    </lineage>
</organism>
<feature type="region of interest" description="Disordered" evidence="1">
    <location>
        <begin position="765"/>
        <end position="796"/>
    </location>
</feature>
<dbReference type="InterPro" id="IPR003959">
    <property type="entry name" value="ATPase_AAA_core"/>
</dbReference>
<protein>
    <submittedName>
        <fullName evidence="3">P-loop containing nucleoside triphosphate hydrolase (ATPase)</fullName>
    </submittedName>
</protein>
<feature type="compositionally biased region" description="Low complexity" evidence="1">
    <location>
        <begin position="10"/>
        <end position="19"/>
    </location>
</feature>
<gene>
    <name evidence="3" type="ORF">CSOJ01_10673</name>
</gene>
<evidence type="ECO:0000256" key="1">
    <source>
        <dbReference type="SAM" id="MobiDB-lite"/>
    </source>
</evidence>
<feature type="compositionally biased region" description="Basic and acidic residues" evidence="1">
    <location>
        <begin position="168"/>
        <end position="183"/>
    </location>
</feature>
<comment type="caution">
    <text evidence="3">The sequence shown here is derived from an EMBL/GenBank/DDBJ whole genome shotgun (WGS) entry which is preliminary data.</text>
</comment>
<dbReference type="InterPro" id="IPR003593">
    <property type="entry name" value="AAA+_ATPase"/>
</dbReference>
<dbReference type="AlphaFoldDB" id="A0A8H6MPV6"/>
<dbReference type="Pfam" id="PF22942">
    <property type="entry name" value="DUF7025"/>
    <property type="match status" value="1"/>
</dbReference>
<name>A0A8H6MPV6_9PEZI</name>
<dbReference type="Gene3D" id="3.40.50.300">
    <property type="entry name" value="P-loop containing nucleotide triphosphate hydrolases"/>
    <property type="match status" value="1"/>
</dbReference>
<evidence type="ECO:0000259" key="2">
    <source>
        <dbReference type="SMART" id="SM00382"/>
    </source>
</evidence>
<dbReference type="Proteomes" id="UP000652219">
    <property type="component" value="Unassembled WGS sequence"/>
</dbReference>
<keyword evidence="3" id="KW-0378">Hydrolase</keyword>
<proteinExistence type="predicted"/>
<dbReference type="EMBL" id="WIGN01000228">
    <property type="protein sequence ID" value="KAF6803776.1"/>
    <property type="molecule type" value="Genomic_DNA"/>
</dbReference>
<keyword evidence="4" id="KW-1185">Reference proteome</keyword>
<feature type="region of interest" description="Disordered" evidence="1">
    <location>
        <begin position="1"/>
        <end position="23"/>
    </location>
</feature>
<dbReference type="SUPFAM" id="SSF52540">
    <property type="entry name" value="P-loop containing nucleoside triphosphate hydrolases"/>
    <property type="match status" value="1"/>
</dbReference>
<dbReference type="GO" id="GO:0005524">
    <property type="term" value="F:ATP binding"/>
    <property type="evidence" value="ECO:0007669"/>
    <property type="project" value="InterPro"/>
</dbReference>
<dbReference type="InterPro" id="IPR027417">
    <property type="entry name" value="P-loop_NTPase"/>
</dbReference>